<organism evidence="2 3">
    <name type="scientific">Mycobacterium paraffinicum</name>
    <dbReference type="NCBI Taxonomy" id="53378"/>
    <lineage>
        <taxon>Bacteria</taxon>
        <taxon>Bacillati</taxon>
        <taxon>Actinomycetota</taxon>
        <taxon>Actinomycetes</taxon>
        <taxon>Mycobacteriales</taxon>
        <taxon>Mycobacteriaceae</taxon>
        <taxon>Mycobacterium</taxon>
    </lineage>
</organism>
<dbReference type="AlphaFoldDB" id="A0A1Q4HSV8"/>
<keyword evidence="3" id="KW-1185">Reference proteome</keyword>
<name>A0A1Q4HSV8_9MYCO</name>
<dbReference type="EMBL" id="MPNT01000014">
    <property type="protein sequence ID" value="OJZ72612.1"/>
    <property type="molecule type" value="Genomic_DNA"/>
</dbReference>
<keyword evidence="1" id="KW-0732">Signal</keyword>
<dbReference type="Proteomes" id="UP000186438">
    <property type="component" value="Unassembled WGS sequence"/>
</dbReference>
<protein>
    <submittedName>
        <fullName evidence="2">Uncharacterized protein</fullName>
    </submittedName>
</protein>
<proteinExistence type="predicted"/>
<evidence type="ECO:0000313" key="3">
    <source>
        <dbReference type="Proteomes" id="UP000186438"/>
    </source>
</evidence>
<feature type="chain" id="PRO_5038507604" evidence="1">
    <location>
        <begin position="32"/>
        <end position="117"/>
    </location>
</feature>
<dbReference type="OrthoDB" id="4730313at2"/>
<evidence type="ECO:0000256" key="1">
    <source>
        <dbReference type="SAM" id="SignalP"/>
    </source>
</evidence>
<sequence>MTTLAPHHRARRLIAGAVVSAATAIAPAFLAAAPAAAFTYPDPICNGMACSYQWCPGMPLPMASAGTPHWDMNACHRFMIGQISANPPAWVTNGGLNHQVSPMVIEGDPGPCPGCVS</sequence>
<accession>A0A1Q4HSV8</accession>
<feature type="signal peptide" evidence="1">
    <location>
        <begin position="1"/>
        <end position="31"/>
    </location>
</feature>
<comment type="caution">
    <text evidence="2">The sequence shown here is derived from an EMBL/GenBank/DDBJ whole genome shotgun (WGS) entry which is preliminary data.</text>
</comment>
<gene>
    <name evidence="2" type="ORF">BRW65_16290</name>
</gene>
<dbReference type="STRING" id="53378.BRW65_16290"/>
<dbReference type="RefSeq" id="WP_073876393.1">
    <property type="nucleotide sequence ID" value="NZ_MPNT01000014.1"/>
</dbReference>
<reference evidence="2 3" key="1">
    <citation type="submission" date="2016-11" db="EMBL/GenBank/DDBJ databases">
        <title>Genome sequences of unsequenced Mycobacteria.</title>
        <authorList>
            <person name="Greninger A.L."/>
            <person name="Fang F."/>
            <person name="Jerome K.R."/>
        </authorList>
    </citation>
    <scope>NUCLEOTIDE SEQUENCE [LARGE SCALE GENOMIC DNA]</scope>
    <source>
        <strain evidence="2 3">M11</strain>
    </source>
</reference>
<evidence type="ECO:0000313" key="2">
    <source>
        <dbReference type="EMBL" id="OJZ72612.1"/>
    </source>
</evidence>